<dbReference type="SMART" id="SM00147">
    <property type="entry name" value="RasGEF"/>
    <property type="match status" value="1"/>
</dbReference>
<feature type="region of interest" description="Disordered" evidence="11">
    <location>
        <begin position="1074"/>
        <end position="1148"/>
    </location>
</feature>
<feature type="compositionally biased region" description="Basic and acidic residues" evidence="11">
    <location>
        <begin position="686"/>
        <end position="699"/>
    </location>
</feature>
<evidence type="ECO:0000256" key="6">
    <source>
        <dbReference type="ARBA" id="ARBA00022776"/>
    </source>
</evidence>
<evidence type="ECO:0000313" key="14">
    <source>
        <dbReference type="EMBL" id="GAV48808.1"/>
    </source>
</evidence>
<dbReference type="SUPFAM" id="SSF48366">
    <property type="entry name" value="Ras GEF"/>
    <property type="match status" value="1"/>
</dbReference>
<dbReference type="CDD" id="cd06224">
    <property type="entry name" value="REM"/>
    <property type="match status" value="1"/>
</dbReference>
<evidence type="ECO:0000256" key="7">
    <source>
        <dbReference type="ARBA" id="ARBA00023306"/>
    </source>
</evidence>
<dbReference type="Pfam" id="PF00617">
    <property type="entry name" value="RasGEF"/>
    <property type="match status" value="1"/>
</dbReference>
<dbReference type="SMART" id="SM00229">
    <property type="entry name" value="RasGEFN"/>
    <property type="match status" value="1"/>
</dbReference>
<feature type="region of interest" description="Disordered" evidence="11">
    <location>
        <begin position="560"/>
        <end position="580"/>
    </location>
</feature>
<gene>
    <name evidence="14" type="ORF">ZYGR_0N02130</name>
</gene>
<dbReference type="InterPro" id="IPR036964">
    <property type="entry name" value="RASGEF_cat_dom_sf"/>
</dbReference>
<feature type="domain" description="Ras-GEF" evidence="12">
    <location>
        <begin position="1281"/>
        <end position="1521"/>
    </location>
</feature>
<dbReference type="Gene3D" id="1.20.870.10">
    <property type="entry name" value="Son of sevenless (SoS) protein Chain: S domain 1"/>
    <property type="match status" value="1"/>
</dbReference>
<keyword evidence="7" id="KW-0131">Cell cycle</keyword>
<feature type="region of interest" description="Disordered" evidence="11">
    <location>
        <begin position="606"/>
        <end position="702"/>
    </location>
</feature>
<feature type="compositionally biased region" description="Basic and acidic residues" evidence="11">
    <location>
        <begin position="615"/>
        <end position="627"/>
    </location>
</feature>
<dbReference type="GO" id="GO:0051301">
    <property type="term" value="P:cell division"/>
    <property type="evidence" value="ECO:0007669"/>
    <property type="project" value="UniProtKB-KW"/>
</dbReference>
<dbReference type="PROSITE" id="PS50212">
    <property type="entry name" value="RASGEF_NTER"/>
    <property type="match status" value="1"/>
</dbReference>
<sequence>MDVFSRPDYYPTPSSNVVRYREPDGFKGKRSVLNTDLVALIVDLSSPIDAVDYTVISDFFLVYRNFMSPLQLQELLVLRFHWCIDEIMADRAKKTRRKKIGEIALVRTFVLLRHWILNYFVQDFLVDVNLRLQFIKFLNLYLQDLPKIVRCTMLNLKKSWIHCTKKVWTNLDLNEPKSIGEDELWVFYEIKDFTELDELRKRDSQLSSYAIQGSSSPNFRNQSVLSLYKSSDVFQLPAPSPVDKKKRENRTASMILFPQDNSNVKNVDPRTPATAGTQELSPSNRSASKSQKKKINRLSRLTKVSTVMKDVEYPSTPGIDKVIPPTPAKKVELILQLPEDNKNGPPMKNPNSHNHSKGDVRRSVSWSKVTGMNRTSNIVKNRTSRSASIGKASTNFRSSMLHHGAMGLLSKWRKNHAYYKHNDMDGASLSSFSKDDTLRDGNGKKEMDNFVKYVISISSLEDRNFAPREMENLVSTKFDLLSARTIEEVEFLVTLENNLIKELNDTVVETTDIPSAVRRNGQDDQTKITDIMQFSAMDNLNLYQTVNSIANSVFSLSRSLTQRKQQQQHQHQQSQNQNLIGSPSFAALERRKVQSAIPFMNSASQSRFSISSQTLDRDGTPRLDDTGPQRLVFHGSGVLDSSSKKGFGTLSRSDSASTFLTPTKLRNSQSPRRNSPSKGQLPNLQEQHEISQDSNHDDGASTSSFVYYDSDLSSTFNNNLYATRRKSKKMSLIYPDEARSLKRKDAHSNLHEFTFEDENKLEREETQSLTSFVTTNTTNDQRIIDIDDDDNDNDSDSDSSISDVQGFSTYDNKEDKYGNEARNELKDIRKDRNEDENGQGNELEHTVGQENKDERDSETKNEIINKNQPTISVRRASGRVSLGQRRTRIASNPRESMWSASQRVGQDPDYITKDKELREKEMELFELEQYVSNRVSTATSVDTSMLFSSANCSPRRSRMLGPDHIRLSATPSIKSISSDHPDFGADTFETYDESIHRQATSESVANNRNPAPNNKLQPQESTDSSFNYSTTGSQNGIGLSTGGMGSKYLFAPENEGTDYASPDKNVEALKNRFFEEDDDGSHDNDSKLDRDSPSKERGDQDNVDHGIEENDNSMDRLLGTLDDTQKNIPKISSPESRRTLDWNNISQDSEVDDPVNVALMKLEGTYKRGENDVKQNSEDKGPSRQSSSASILAREVSMLGIADVNGGPPDPGDKRKSLLIETRRRTIMNIPYTPKEEKIQVDKQENIALQAKDLLNQYEMKDPNLTVNNCEQHIPFILMYDSLSIAQQMTLIERELLSEVDWKDLLDVNLKYRGPTVTSWLQLLVQNESLSGIDLAIARFNLTVDWIISEIILTSDIRLKRNTIQRFIHVADHCRSFQNYNTLMEIVLALNSTTVQKCIEAWRLIEPGDLITWGELKKMPSLDKNYSYIRKLLNNIDPIKGCAPFIVVYLSDLTLNNEKRTWIEEKQVVNYNKFETNVQIVKNFIQRVQWSKFYNFPVDHELLSKCVYLTALSHDEITQIINKLNK</sequence>
<dbReference type="PANTHER" id="PTHR23113:SF363">
    <property type="entry name" value="PROTEIN SON OF SEVENLESS"/>
    <property type="match status" value="1"/>
</dbReference>
<feature type="compositionally biased region" description="Basic and acidic residues" evidence="11">
    <location>
        <begin position="1081"/>
        <end position="1108"/>
    </location>
</feature>
<proteinExistence type="inferred from homology"/>
<feature type="region of interest" description="Disordered" evidence="11">
    <location>
        <begin position="994"/>
        <end position="1039"/>
    </location>
</feature>
<reference evidence="14 15" key="1">
    <citation type="submission" date="2016-08" db="EMBL/GenBank/DDBJ databases">
        <title>Draft genome sequence of allopolyploid Zygosaccharomyces rouxii.</title>
        <authorList>
            <person name="Watanabe J."/>
            <person name="Uehara K."/>
            <person name="Mogi Y."/>
            <person name="Tsukioka Y."/>
        </authorList>
    </citation>
    <scope>NUCLEOTIDE SEQUENCE [LARGE SCALE GENOMIC DNA]</scope>
    <source>
        <strain evidence="14 15">NBRC 110957</strain>
    </source>
</reference>
<dbReference type="InterPro" id="IPR000651">
    <property type="entry name" value="Ras-like_Gua-exchang_fac_N"/>
</dbReference>
<dbReference type="GO" id="GO:0005933">
    <property type="term" value="C:cellular bud"/>
    <property type="evidence" value="ECO:0007669"/>
    <property type="project" value="UniProtKB-SubCell"/>
</dbReference>
<organism evidence="14 15">
    <name type="scientific">Zygosaccharomyces rouxii</name>
    <dbReference type="NCBI Taxonomy" id="4956"/>
    <lineage>
        <taxon>Eukaryota</taxon>
        <taxon>Fungi</taxon>
        <taxon>Dikarya</taxon>
        <taxon>Ascomycota</taxon>
        <taxon>Saccharomycotina</taxon>
        <taxon>Saccharomycetes</taxon>
        <taxon>Saccharomycetales</taxon>
        <taxon>Saccharomycetaceae</taxon>
        <taxon>Zygosaccharomyces</taxon>
    </lineage>
</organism>
<dbReference type="eggNOG" id="KOG3417">
    <property type="taxonomic scope" value="Eukaryota"/>
</dbReference>
<dbReference type="CDD" id="cd00155">
    <property type="entry name" value="RasGEF"/>
    <property type="match status" value="1"/>
</dbReference>
<feature type="compositionally biased region" description="Basic and acidic residues" evidence="11">
    <location>
        <begin position="811"/>
        <end position="835"/>
    </location>
</feature>
<feature type="domain" description="N-terminal Ras-GEF" evidence="13">
    <location>
        <begin position="28"/>
        <end position="161"/>
    </location>
</feature>
<dbReference type="GO" id="GO:0005737">
    <property type="term" value="C:cytoplasm"/>
    <property type="evidence" value="ECO:0007669"/>
    <property type="project" value="UniProtKB-SubCell"/>
</dbReference>
<evidence type="ECO:0000256" key="2">
    <source>
        <dbReference type="ARBA" id="ARBA00004496"/>
    </source>
</evidence>
<evidence type="ECO:0000256" key="9">
    <source>
        <dbReference type="ARBA" id="ARBA00070837"/>
    </source>
</evidence>
<evidence type="ECO:0000259" key="12">
    <source>
        <dbReference type="PROSITE" id="PS50009"/>
    </source>
</evidence>
<feature type="compositionally biased region" description="Polar residues" evidence="11">
    <location>
        <begin position="650"/>
        <end position="665"/>
    </location>
</feature>
<dbReference type="Gene3D" id="1.10.840.10">
    <property type="entry name" value="Ras guanine-nucleotide exchange factors catalytic domain"/>
    <property type="match status" value="1"/>
</dbReference>
<feature type="compositionally biased region" description="Basic and acidic residues" evidence="11">
    <location>
        <begin position="842"/>
        <end position="863"/>
    </location>
</feature>
<evidence type="ECO:0000256" key="5">
    <source>
        <dbReference type="ARBA" id="ARBA00022658"/>
    </source>
</evidence>
<feature type="compositionally biased region" description="Low complexity" evidence="11">
    <location>
        <begin position="565"/>
        <end position="578"/>
    </location>
</feature>
<evidence type="ECO:0000256" key="1">
    <source>
        <dbReference type="ARBA" id="ARBA00004378"/>
    </source>
</evidence>
<keyword evidence="5 10" id="KW-0344">Guanine-nucleotide releasing factor</keyword>
<accession>A0A1Q2ZZF6</accession>
<keyword evidence="4" id="KW-0132">Cell division</keyword>
<dbReference type="Proteomes" id="UP000187013">
    <property type="component" value="Unassembled WGS sequence"/>
</dbReference>
<evidence type="ECO:0000313" key="15">
    <source>
        <dbReference type="Proteomes" id="UP000187013"/>
    </source>
</evidence>
<dbReference type="GO" id="GO:0007265">
    <property type="term" value="P:Ras protein signal transduction"/>
    <property type="evidence" value="ECO:0007669"/>
    <property type="project" value="TreeGrafter"/>
</dbReference>
<evidence type="ECO:0000256" key="3">
    <source>
        <dbReference type="ARBA" id="ARBA00022490"/>
    </source>
</evidence>
<feature type="compositionally biased region" description="Polar residues" evidence="11">
    <location>
        <begin position="274"/>
        <end position="289"/>
    </location>
</feature>
<dbReference type="PANTHER" id="PTHR23113">
    <property type="entry name" value="GUANINE NUCLEOTIDE EXCHANGE FACTOR"/>
    <property type="match status" value="1"/>
</dbReference>
<evidence type="ECO:0000259" key="13">
    <source>
        <dbReference type="PROSITE" id="PS50212"/>
    </source>
</evidence>
<feature type="compositionally biased region" description="Polar residues" evidence="11">
    <location>
        <begin position="997"/>
        <end position="1038"/>
    </location>
</feature>
<dbReference type="EMBL" id="BDGX01000014">
    <property type="protein sequence ID" value="GAV48808.1"/>
    <property type="molecule type" value="Genomic_DNA"/>
</dbReference>
<feature type="region of interest" description="Disordered" evidence="11">
    <location>
        <begin position="1166"/>
        <end position="1190"/>
    </location>
</feature>
<dbReference type="GO" id="GO:0005886">
    <property type="term" value="C:plasma membrane"/>
    <property type="evidence" value="ECO:0007669"/>
    <property type="project" value="TreeGrafter"/>
</dbReference>
<dbReference type="GO" id="GO:0005085">
    <property type="term" value="F:guanyl-nucleotide exchange factor activity"/>
    <property type="evidence" value="ECO:0007669"/>
    <property type="project" value="UniProtKB-KW"/>
</dbReference>
<feature type="compositionally biased region" description="Basic and acidic residues" evidence="11">
    <location>
        <begin position="1166"/>
        <end position="1182"/>
    </location>
</feature>
<dbReference type="InterPro" id="IPR008937">
    <property type="entry name" value="Ras-like_GEF"/>
</dbReference>
<feature type="region of interest" description="Disordered" evidence="11">
    <location>
        <begin position="254"/>
        <end position="298"/>
    </location>
</feature>
<dbReference type="FunFam" id="1.10.840.10:FF:000019">
    <property type="entry name" value="Guanine nucleotide exchange factor LTE1"/>
    <property type="match status" value="1"/>
</dbReference>
<feature type="region of interest" description="Disordered" evidence="11">
    <location>
        <begin position="339"/>
        <end position="363"/>
    </location>
</feature>
<evidence type="ECO:0000256" key="8">
    <source>
        <dbReference type="ARBA" id="ARBA00061443"/>
    </source>
</evidence>
<keyword evidence="3" id="KW-0963">Cytoplasm</keyword>
<feature type="compositionally biased region" description="Low complexity" evidence="11">
    <location>
        <begin position="666"/>
        <end position="677"/>
    </location>
</feature>
<feature type="region of interest" description="Disordered" evidence="11">
    <location>
        <begin position="781"/>
        <end position="866"/>
    </location>
</feature>
<comment type="subcellular location">
    <subcellularLocation>
        <location evidence="1">Bud</location>
    </subcellularLocation>
    <subcellularLocation>
        <location evidence="2">Cytoplasm</location>
    </subcellularLocation>
</comment>
<evidence type="ECO:0000256" key="10">
    <source>
        <dbReference type="PROSITE-ProRule" id="PRU00168"/>
    </source>
</evidence>
<dbReference type="InterPro" id="IPR001895">
    <property type="entry name" value="RASGEF_cat_dom"/>
</dbReference>
<dbReference type="PROSITE" id="PS50009">
    <property type="entry name" value="RASGEF_CAT"/>
    <property type="match status" value="1"/>
</dbReference>
<name>A0A1Q2ZZF6_ZYGRO</name>
<evidence type="ECO:0000256" key="11">
    <source>
        <dbReference type="SAM" id="MobiDB-lite"/>
    </source>
</evidence>
<evidence type="ECO:0000256" key="4">
    <source>
        <dbReference type="ARBA" id="ARBA00022618"/>
    </source>
</evidence>
<dbReference type="Pfam" id="PF00618">
    <property type="entry name" value="RasGEF_N"/>
    <property type="match status" value="1"/>
</dbReference>
<comment type="similarity">
    <text evidence="8">Belongs to the LTE1 family.</text>
</comment>
<dbReference type="InterPro" id="IPR023578">
    <property type="entry name" value="Ras_GEF_dom_sf"/>
</dbReference>
<comment type="caution">
    <text evidence="14">The sequence shown here is derived from an EMBL/GenBank/DDBJ whole genome shotgun (WGS) entry which is preliminary data.</text>
</comment>
<protein>
    <recommendedName>
        <fullName evidence="9">Guanine nucleotide exchange factor LTE1</fullName>
    </recommendedName>
</protein>
<dbReference type="OrthoDB" id="10254377at2759"/>
<keyword evidence="6" id="KW-0498">Mitosis</keyword>
<feature type="compositionally biased region" description="Acidic residues" evidence="11">
    <location>
        <begin position="786"/>
        <end position="797"/>
    </location>
</feature>